<dbReference type="PROSITE" id="PS51819">
    <property type="entry name" value="VOC"/>
    <property type="match status" value="1"/>
</dbReference>
<dbReference type="SUPFAM" id="SSF54593">
    <property type="entry name" value="Glyoxalase/Bleomycin resistance protein/Dihydroxybiphenyl dioxygenase"/>
    <property type="match status" value="1"/>
</dbReference>
<proteinExistence type="predicted"/>
<name>A0A543FS66_9PSEU</name>
<dbReference type="AlphaFoldDB" id="A0A543FS66"/>
<dbReference type="InterPro" id="IPR037523">
    <property type="entry name" value="VOC_core"/>
</dbReference>
<evidence type="ECO:0000313" key="2">
    <source>
        <dbReference type="EMBL" id="TQM36686.1"/>
    </source>
</evidence>
<dbReference type="Gene3D" id="3.10.180.10">
    <property type="entry name" value="2,3-Dihydroxybiphenyl 1,2-Dioxygenase, domain 1"/>
    <property type="match status" value="1"/>
</dbReference>
<accession>A0A543FS66</accession>
<protein>
    <submittedName>
        <fullName evidence="2">Methylmalonyl-CoA epimerase</fullName>
    </submittedName>
</protein>
<dbReference type="InterPro" id="IPR029068">
    <property type="entry name" value="Glyas_Bleomycin-R_OHBP_Dase"/>
</dbReference>
<evidence type="ECO:0000313" key="3">
    <source>
        <dbReference type="Proteomes" id="UP000319818"/>
    </source>
</evidence>
<feature type="domain" description="VOC" evidence="1">
    <location>
        <begin position="14"/>
        <end position="156"/>
    </location>
</feature>
<evidence type="ECO:0000259" key="1">
    <source>
        <dbReference type="PROSITE" id="PS51819"/>
    </source>
</evidence>
<organism evidence="2 3">
    <name type="scientific">Pseudonocardia cypriaca</name>
    <dbReference type="NCBI Taxonomy" id="882449"/>
    <lineage>
        <taxon>Bacteria</taxon>
        <taxon>Bacillati</taxon>
        <taxon>Actinomycetota</taxon>
        <taxon>Actinomycetes</taxon>
        <taxon>Pseudonocardiales</taxon>
        <taxon>Pseudonocardiaceae</taxon>
        <taxon>Pseudonocardia</taxon>
    </lineage>
</organism>
<dbReference type="Pfam" id="PF13669">
    <property type="entry name" value="Glyoxalase_4"/>
    <property type="match status" value="1"/>
</dbReference>
<sequence length="175" mass="18985">MSGPHTGSLPPPARIVQIGVVVRDMRAAMEEYHRTLGWGPWSVFVLDGERHHHTHLHGEPSDYAMQIAVTTVDGIDYELIEPLRGPSIYEEFLEKHGEGVHHVLCTSPDGTEALNQRLVGAGMAVSMGGSVGKNLSYQYLEAPGVLGGVVIETYAGDVEPPTYVWPEEGTDGSVR</sequence>
<comment type="caution">
    <text evidence="2">The sequence shown here is derived from an EMBL/GenBank/DDBJ whole genome shotgun (WGS) entry which is preliminary data.</text>
</comment>
<dbReference type="OrthoDB" id="9792173at2"/>
<dbReference type="Proteomes" id="UP000319818">
    <property type="component" value="Unassembled WGS sequence"/>
</dbReference>
<dbReference type="EMBL" id="VFPH01000002">
    <property type="protein sequence ID" value="TQM36686.1"/>
    <property type="molecule type" value="Genomic_DNA"/>
</dbReference>
<gene>
    <name evidence="2" type="ORF">FB388_3871</name>
</gene>
<keyword evidence="3" id="KW-1185">Reference proteome</keyword>
<reference evidence="2 3" key="1">
    <citation type="submission" date="2019-06" db="EMBL/GenBank/DDBJ databases">
        <title>Sequencing the genomes of 1000 actinobacteria strains.</title>
        <authorList>
            <person name="Klenk H.-P."/>
        </authorList>
    </citation>
    <scope>NUCLEOTIDE SEQUENCE [LARGE SCALE GENOMIC DNA]</scope>
    <source>
        <strain evidence="2 3">DSM 45511</strain>
    </source>
</reference>
<dbReference type="RefSeq" id="WP_142103561.1">
    <property type="nucleotide sequence ID" value="NZ_VFPH01000002.1"/>
</dbReference>